<dbReference type="RefSeq" id="WP_119767947.1">
    <property type="nucleotide sequence ID" value="NZ_QYUO01000001.1"/>
</dbReference>
<name>A0A3A3FP95_9BURK</name>
<keyword evidence="4" id="KW-1185">Reference proteome</keyword>
<keyword evidence="2" id="KW-0732">Signal</keyword>
<protein>
    <submittedName>
        <fullName evidence="3">Tripartite tricarboxylate transporter substrate binding protein BugE</fullName>
    </submittedName>
</protein>
<dbReference type="AlphaFoldDB" id="A0A3A3FP95"/>
<dbReference type="InterPro" id="IPR042100">
    <property type="entry name" value="Bug_dom1"/>
</dbReference>
<evidence type="ECO:0000313" key="3">
    <source>
        <dbReference type="EMBL" id="RJF98002.1"/>
    </source>
</evidence>
<organism evidence="3 4">
    <name type="scientific">Noviherbaspirillum saxi</name>
    <dbReference type="NCBI Taxonomy" id="2320863"/>
    <lineage>
        <taxon>Bacteria</taxon>
        <taxon>Pseudomonadati</taxon>
        <taxon>Pseudomonadota</taxon>
        <taxon>Betaproteobacteria</taxon>
        <taxon>Burkholderiales</taxon>
        <taxon>Oxalobacteraceae</taxon>
        <taxon>Noviherbaspirillum</taxon>
    </lineage>
</organism>
<dbReference type="InterPro" id="IPR005064">
    <property type="entry name" value="BUG"/>
</dbReference>
<dbReference type="SUPFAM" id="SSF53850">
    <property type="entry name" value="Periplasmic binding protein-like II"/>
    <property type="match status" value="1"/>
</dbReference>
<dbReference type="PIRSF" id="PIRSF017082">
    <property type="entry name" value="YflP"/>
    <property type="match status" value="1"/>
</dbReference>
<sequence>MPRPSAIRRSLLASLALSVLPGTSVLAQENYPNRPITLIVPFVAGGSTDLIARLISQHAGEQLGQTIVVENRGGAGGSLGMAFVKRAKADGYTIGMASVSTHGSNPAVYKALPYDPIKDFVPITNVAAVPSVFSVNPNVPAKTMKEFIELARANPGKYTFASPGIGSLGHVNIENMMMQGKFELLHVPYKGAGQAVTDAITGQVNALTDNLSSSLPFIKQGKLRPLAVLSATRSPELPDIPTYAELGINMKEAGWFGIVAPAGTPAAIANRLNQAIHKGMEAPEFKRKLKEMGGTPVQNTPDQFLAQIKAAIARYDEVAKKANISLD</sequence>
<reference evidence="4" key="1">
    <citation type="submission" date="2018-09" db="EMBL/GenBank/DDBJ databases">
        <authorList>
            <person name="Zhu H."/>
        </authorList>
    </citation>
    <scope>NUCLEOTIDE SEQUENCE [LARGE SCALE GENOMIC DNA]</scope>
    <source>
        <strain evidence="4">K1R23-30</strain>
    </source>
</reference>
<comment type="similarity">
    <text evidence="1">Belongs to the UPF0065 (bug) family.</text>
</comment>
<dbReference type="PANTHER" id="PTHR42928">
    <property type="entry name" value="TRICARBOXYLATE-BINDING PROTEIN"/>
    <property type="match status" value="1"/>
</dbReference>
<dbReference type="Gene3D" id="3.40.190.150">
    <property type="entry name" value="Bordetella uptake gene, domain 1"/>
    <property type="match status" value="1"/>
</dbReference>
<dbReference type="Gene3D" id="3.40.190.10">
    <property type="entry name" value="Periplasmic binding protein-like II"/>
    <property type="match status" value="1"/>
</dbReference>
<dbReference type="CDD" id="cd13577">
    <property type="entry name" value="PBP2_BugE_Glu"/>
    <property type="match status" value="1"/>
</dbReference>
<accession>A0A3A3FP95</accession>
<feature type="chain" id="PRO_5017233540" evidence="2">
    <location>
        <begin position="28"/>
        <end position="327"/>
    </location>
</feature>
<gene>
    <name evidence="3" type="ORF">D3871_05345</name>
</gene>
<evidence type="ECO:0000256" key="2">
    <source>
        <dbReference type="SAM" id="SignalP"/>
    </source>
</evidence>
<feature type="signal peptide" evidence="2">
    <location>
        <begin position="1"/>
        <end position="27"/>
    </location>
</feature>
<comment type="caution">
    <text evidence="3">The sequence shown here is derived from an EMBL/GenBank/DDBJ whole genome shotgun (WGS) entry which is preliminary data.</text>
</comment>
<dbReference type="OrthoDB" id="9125369at2"/>
<dbReference type="Pfam" id="PF03401">
    <property type="entry name" value="TctC"/>
    <property type="match status" value="1"/>
</dbReference>
<evidence type="ECO:0000313" key="4">
    <source>
        <dbReference type="Proteomes" id="UP000265955"/>
    </source>
</evidence>
<evidence type="ECO:0000256" key="1">
    <source>
        <dbReference type="ARBA" id="ARBA00006987"/>
    </source>
</evidence>
<dbReference type="PANTHER" id="PTHR42928:SF5">
    <property type="entry name" value="BLR1237 PROTEIN"/>
    <property type="match status" value="1"/>
</dbReference>
<proteinExistence type="inferred from homology"/>
<dbReference type="EMBL" id="QYUO01000001">
    <property type="protein sequence ID" value="RJF98002.1"/>
    <property type="molecule type" value="Genomic_DNA"/>
</dbReference>
<dbReference type="Proteomes" id="UP000265955">
    <property type="component" value="Unassembled WGS sequence"/>
</dbReference>